<feature type="domain" description="Outer membrane protein beta-barrel" evidence="6">
    <location>
        <begin position="19"/>
        <end position="203"/>
    </location>
</feature>
<comment type="similarity">
    <text evidence="5">Belongs to the Omp25/RopB family.</text>
</comment>
<dbReference type="Gene3D" id="2.40.160.20">
    <property type="match status" value="1"/>
</dbReference>
<dbReference type="Proteomes" id="UP000033514">
    <property type="component" value="Unassembled WGS sequence"/>
</dbReference>
<gene>
    <name evidence="7" type="ORF">VW35_15500</name>
</gene>
<dbReference type="SUPFAM" id="SSF56925">
    <property type="entry name" value="OMPA-like"/>
    <property type="match status" value="1"/>
</dbReference>
<keyword evidence="4" id="KW-0998">Cell outer membrane</keyword>
<evidence type="ECO:0000313" key="8">
    <source>
        <dbReference type="Proteomes" id="UP000033514"/>
    </source>
</evidence>
<name>A0A0F5L4N1_9HYPH</name>
<protein>
    <recommendedName>
        <fullName evidence="6">Outer membrane protein beta-barrel domain-containing protein</fullName>
    </recommendedName>
</protein>
<evidence type="ECO:0000256" key="3">
    <source>
        <dbReference type="ARBA" id="ARBA00023136"/>
    </source>
</evidence>
<dbReference type="InterPro" id="IPR006315">
    <property type="entry name" value="OM_autotransptr_brl_dom"/>
</dbReference>
<keyword evidence="3" id="KW-0472">Membrane</keyword>
<dbReference type="AlphaFoldDB" id="A0A0F5L4N1"/>
<evidence type="ECO:0000256" key="2">
    <source>
        <dbReference type="ARBA" id="ARBA00022729"/>
    </source>
</evidence>
<reference evidence="7 8" key="1">
    <citation type="submission" date="2015-03" db="EMBL/GenBank/DDBJ databases">
        <authorList>
            <person name="Hassan Y.I."/>
            <person name="Lepp D."/>
            <person name="Zhou T."/>
        </authorList>
    </citation>
    <scope>NUCLEOTIDE SEQUENCE [LARGE SCALE GENOMIC DNA]</scope>
    <source>
        <strain evidence="7 8">GH2-10</strain>
    </source>
</reference>
<dbReference type="InterPro" id="IPR027385">
    <property type="entry name" value="Beta-barrel_OMP"/>
</dbReference>
<organism evidence="7 8">
    <name type="scientific">Devosia soli</name>
    <dbReference type="NCBI Taxonomy" id="361041"/>
    <lineage>
        <taxon>Bacteria</taxon>
        <taxon>Pseudomonadati</taxon>
        <taxon>Pseudomonadota</taxon>
        <taxon>Alphaproteobacteria</taxon>
        <taxon>Hyphomicrobiales</taxon>
        <taxon>Devosiaceae</taxon>
        <taxon>Devosia</taxon>
    </lineage>
</organism>
<dbReference type="NCBIfam" id="TIGR01414">
    <property type="entry name" value="autotrans_barl"/>
    <property type="match status" value="1"/>
</dbReference>
<dbReference type="PANTHER" id="PTHR34001:SF3">
    <property type="entry name" value="BLL7405 PROTEIN"/>
    <property type="match status" value="1"/>
</dbReference>
<sequence>MGWNNPAPATSPLFSSSSVTDWNGFYAGVAGGYSWGSTTVNPAIVNTNNPSSGWNAGAQAGFNADMGGLVIGGEADLQWTNLGYNEPAAGGGTFEGKMDMFGTVRARAGGTFGQVMPYVTLGAAFGRGTAQVINGGVTTSQNATHVGWTAGLGIEAKATENISVKAEYLYVDLGSQSYGGLPGGSREVGHKFSVIRAGVNYHF</sequence>
<dbReference type="PATRIC" id="fig|361041.3.peg.2495"/>
<evidence type="ECO:0000256" key="5">
    <source>
        <dbReference type="ARBA" id="ARBA00038306"/>
    </source>
</evidence>
<evidence type="ECO:0000259" key="6">
    <source>
        <dbReference type="Pfam" id="PF13505"/>
    </source>
</evidence>
<dbReference type="InterPro" id="IPR011250">
    <property type="entry name" value="OMP/PagP_B-barrel"/>
</dbReference>
<accession>A0A0F5L4N1</accession>
<dbReference type="STRING" id="361041.VW35_15500"/>
<dbReference type="PANTHER" id="PTHR34001">
    <property type="entry name" value="BLL7405 PROTEIN"/>
    <property type="match status" value="1"/>
</dbReference>
<dbReference type="Pfam" id="PF13505">
    <property type="entry name" value="OMP_b-brl"/>
    <property type="match status" value="1"/>
</dbReference>
<keyword evidence="8" id="KW-1185">Reference proteome</keyword>
<dbReference type="GO" id="GO:0009279">
    <property type="term" value="C:cell outer membrane"/>
    <property type="evidence" value="ECO:0007669"/>
    <property type="project" value="UniProtKB-SubCell"/>
</dbReference>
<dbReference type="InterPro" id="IPR051692">
    <property type="entry name" value="OMP-like"/>
</dbReference>
<keyword evidence="2" id="KW-0732">Signal</keyword>
<proteinExistence type="inferred from homology"/>
<comment type="caution">
    <text evidence="7">The sequence shown here is derived from an EMBL/GenBank/DDBJ whole genome shotgun (WGS) entry which is preliminary data.</text>
</comment>
<dbReference type="EMBL" id="LAJG01000033">
    <property type="protein sequence ID" value="KKB77180.1"/>
    <property type="molecule type" value="Genomic_DNA"/>
</dbReference>
<evidence type="ECO:0000313" key="7">
    <source>
        <dbReference type="EMBL" id="KKB77180.1"/>
    </source>
</evidence>
<evidence type="ECO:0000256" key="1">
    <source>
        <dbReference type="ARBA" id="ARBA00004442"/>
    </source>
</evidence>
<comment type="subcellular location">
    <subcellularLocation>
        <location evidence="1">Cell outer membrane</location>
    </subcellularLocation>
</comment>
<evidence type="ECO:0000256" key="4">
    <source>
        <dbReference type="ARBA" id="ARBA00023237"/>
    </source>
</evidence>